<organism evidence="1 2">
    <name type="scientific">Mannheimia cairinae</name>
    <dbReference type="NCBI Taxonomy" id="3025936"/>
    <lineage>
        <taxon>Bacteria</taxon>
        <taxon>Pseudomonadati</taxon>
        <taxon>Pseudomonadota</taxon>
        <taxon>Gammaproteobacteria</taxon>
        <taxon>Pasteurellales</taxon>
        <taxon>Pasteurellaceae</taxon>
        <taxon>Mannheimia</taxon>
    </lineage>
</organism>
<protein>
    <submittedName>
        <fullName evidence="1">Phage tail assembly protein</fullName>
    </submittedName>
</protein>
<evidence type="ECO:0000313" key="1">
    <source>
        <dbReference type="EMBL" id="MDD0823759.1"/>
    </source>
</evidence>
<proteinExistence type="predicted"/>
<dbReference type="EMBL" id="JAQSJE010000003">
    <property type="protein sequence ID" value="MDD0823759.1"/>
    <property type="molecule type" value="Genomic_DNA"/>
</dbReference>
<evidence type="ECO:0000313" key="2">
    <source>
        <dbReference type="Proteomes" id="UP001221909"/>
    </source>
</evidence>
<accession>A0ABT5MNK5</accession>
<name>A0ABT5MNK5_9PAST</name>
<gene>
    <name evidence="1" type="ORF">PTQ27_04620</name>
</gene>
<keyword evidence="2" id="KW-1185">Reference proteome</keyword>
<comment type="caution">
    <text evidence="1">The sequence shown here is derived from an EMBL/GenBank/DDBJ whole genome shotgun (WGS) entry which is preliminary data.</text>
</comment>
<dbReference type="RefSeq" id="WP_273747854.1">
    <property type="nucleotide sequence ID" value="NZ_JAQSJE010000003.1"/>
</dbReference>
<dbReference type="Proteomes" id="UP001221909">
    <property type="component" value="Unassembled WGS sequence"/>
</dbReference>
<sequence>MANAAQQVLTNLRVQTTYKLAYPITKPDGETLTELQVRRIKAKDMREFEAQNFDEHQDGIRMANFYILRLTNLVPEDLDEMDNLDYNQLTTLVLELIKEGKPKE</sequence>
<dbReference type="Pfam" id="PF10109">
    <property type="entry name" value="Phage_TAC_7"/>
    <property type="match status" value="1"/>
</dbReference>
<dbReference type="InterPro" id="IPR019289">
    <property type="entry name" value="Phage_tail_E/E"/>
</dbReference>
<reference evidence="1 2" key="1">
    <citation type="submission" date="2023-02" db="EMBL/GenBank/DDBJ databases">
        <title>Mannheimia cairiniae sp. nov., a novel species of Mannheimia obtained from moscovy ducks (Cairina moschata) and reclassification of Mannheimia ovis as heterotypic synonym of Mannheimia pernigra.</title>
        <authorList>
            <person name="Christensen H."/>
        </authorList>
    </citation>
    <scope>NUCLEOTIDE SEQUENCE [LARGE SCALE GENOMIC DNA]</scope>
    <source>
        <strain evidence="1 2">AT1</strain>
    </source>
</reference>